<comment type="caution">
    <text evidence="1">The sequence shown here is derived from an EMBL/GenBank/DDBJ whole genome shotgun (WGS) entry which is preliminary data.</text>
</comment>
<dbReference type="Proteomes" id="UP000178851">
    <property type="component" value="Unassembled WGS sequence"/>
</dbReference>
<evidence type="ECO:0000313" key="2">
    <source>
        <dbReference type="Proteomes" id="UP000178851"/>
    </source>
</evidence>
<sequence length="128" mass="14597">MGKFMIIERRYNTLQQGLDSGWLTWADRGVLVKHKNAQKEVTDKGQIDSLYIWEDHQYFCRVDIESDGPERGGNYQIRGLIEEGIEINSGIIPITPGQHIDIDSLTLLARYDKLKIKLPRVIATVIGT</sequence>
<proteinExistence type="predicted"/>
<organism evidence="1 2">
    <name type="scientific">Candidatus Woesebacteria bacterium RIFCSPHIGHO2_01_FULL_39_28</name>
    <dbReference type="NCBI Taxonomy" id="1802496"/>
    <lineage>
        <taxon>Bacteria</taxon>
        <taxon>Candidatus Woeseibacteriota</taxon>
    </lineage>
</organism>
<reference evidence="1 2" key="1">
    <citation type="journal article" date="2016" name="Nat. Commun.">
        <title>Thousands of microbial genomes shed light on interconnected biogeochemical processes in an aquifer system.</title>
        <authorList>
            <person name="Anantharaman K."/>
            <person name="Brown C.T."/>
            <person name="Hug L.A."/>
            <person name="Sharon I."/>
            <person name="Castelle C.J."/>
            <person name="Probst A.J."/>
            <person name="Thomas B.C."/>
            <person name="Singh A."/>
            <person name="Wilkins M.J."/>
            <person name="Karaoz U."/>
            <person name="Brodie E.L."/>
            <person name="Williams K.H."/>
            <person name="Hubbard S.S."/>
            <person name="Banfield J.F."/>
        </authorList>
    </citation>
    <scope>NUCLEOTIDE SEQUENCE [LARGE SCALE GENOMIC DNA]</scope>
</reference>
<accession>A0A1F7YBH2</accession>
<dbReference type="AlphaFoldDB" id="A0A1F7YBH2"/>
<dbReference type="EMBL" id="MGGI01000026">
    <property type="protein sequence ID" value="OGM24684.1"/>
    <property type="molecule type" value="Genomic_DNA"/>
</dbReference>
<name>A0A1F7YBH2_9BACT</name>
<evidence type="ECO:0000313" key="1">
    <source>
        <dbReference type="EMBL" id="OGM24684.1"/>
    </source>
</evidence>
<gene>
    <name evidence="1" type="ORF">A2627_02700</name>
</gene>
<protein>
    <submittedName>
        <fullName evidence="1">Uncharacterized protein</fullName>
    </submittedName>
</protein>